<keyword evidence="1" id="KW-0732">Signal</keyword>
<dbReference type="EMBL" id="CH474005">
    <property type="protein sequence ID" value="EDL96641.1"/>
    <property type="molecule type" value="Genomic_DNA"/>
</dbReference>
<feature type="chain" id="PRO_5039942049" evidence="1">
    <location>
        <begin position="20"/>
        <end position="67"/>
    </location>
</feature>
<feature type="signal peptide" evidence="1">
    <location>
        <begin position="1"/>
        <end position="19"/>
    </location>
</feature>
<reference evidence="2 3" key="1">
    <citation type="submission" date="2005-09" db="EMBL/GenBank/DDBJ databases">
        <authorList>
            <person name="Mural R.J."/>
            <person name="Li P.W."/>
            <person name="Adams M.D."/>
            <person name="Amanatides P.G."/>
            <person name="Baden-Tillson H."/>
            <person name="Barnstead M."/>
            <person name="Chin S.H."/>
            <person name="Dew I."/>
            <person name="Evans C.A."/>
            <person name="Ferriera S."/>
            <person name="Flanigan M."/>
            <person name="Fosler C."/>
            <person name="Glodek A."/>
            <person name="Gu Z."/>
            <person name="Holt R.A."/>
            <person name="Jennings D."/>
            <person name="Kraft C.L."/>
            <person name="Lu F."/>
            <person name="Nguyen T."/>
            <person name="Nusskern D.R."/>
            <person name="Pfannkoch C.M."/>
            <person name="Sitter C."/>
            <person name="Sutton G.G."/>
            <person name="Venter J.C."/>
            <person name="Wang Z."/>
            <person name="Woodage T."/>
            <person name="Zheng X.H."/>
            <person name="Zhong F."/>
        </authorList>
    </citation>
    <scope>NUCLEOTIDE SEQUENCE [LARGE SCALE GENOMIC DNA]</scope>
    <source>
        <strain>BN</strain>
        <strain evidence="3">Sprague-Dawley</strain>
    </source>
</reference>
<dbReference type="AlphaFoldDB" id="A6JWW8"/>
<gene>
    <name evidence="2" type="primary">RGD1563912_predicted</name>
    <name evidence="2" type="ORF">rCG_32110</name>
</gene>
<sequence>MMVLRLLTVLHVDSQPVSAESKCLMSGGIKGAPVIGQSMKLSCCANNHFDPLGPTSCLDKRYNTGFS</sequence>
<evidence type="ECO:0000256" key="1">
    <source>
        <dbReference type="SAM" id="SignalP"/>
    </source>
</evidence>
<proteinExistence type="predicted"/>
<dbReference type="Proteomes" id="UP000234681">
    <property type="component" value="Chromosome 3"/>
</dbReference>
<evidence type="ECO:0000313" key="3">
    <source>
        <dbReference type="Proteomes" id="UP000234681"/>
    </source>
</evidence>
<name>A6JWW8_RAT</name>
<organism evidence="2 3">
    <name type="scientific">Rattus norvegicus</name>
    <name type="common">Rat</name>
    <dbReference type="NCBI Taxonomy" id="10116"/>
    <lineage>
        <taxon>Eukaryota</taxon>
        <taxon>Metazoa</taxon>
        <taxon>Chordata</taxon>
        <taxon>Craniata</taxon>
        <taxon>Vertebrata</taxon>
        <taxon>Euteleostomi</taxon>
        <taxon>Mammalia</taxon>
        <taxon>Eutheria</taxon>
        <taxon>Euarchontoglires</taxon>
        <taxon>Glires</taxon>
        <taxon>Rodentia</taxon>
        <taxon>Myomorpha</taxon>
        <taxon>Muroidea</taxon>
        <taxon>Muridae</taxon>
        <taxon>Murinae</taxon>
        <taxon>Rattus</taxon>
    </lineage>
</organism>
<protein>
    <submittedName>
        <fullName evidence="2">RGD1563912 (Predicted), isoform CRA_a</fullName>
    </submittedName>
</protein>
<accession>A6JWW8</accession>
<evidence type="ECO:0000313" key="2">
    <source>
        <dbReference type="EMBL" id="EDL96641.1"/>
    </source>
</evidence>